<evidence type="ECO:0000313" key="12">
    <source>
        <dbReference type="EMBL" id="CAI9157737.1"/>
    </source>
</evidence>
<dbReference type="Gene3D" id="1.20.5.4770">
    <property type="match status" value="1"/>
</dbReference>
<evidence type="ECO:0000256" key="2">
    <source>
        <dbReference type="ARBA" id="ARBA00022723"/>
    </source>
</evidence>
<dbReference type="SMART" id="SM00154">
    <property type="entry name" value="ZnF_AN1"/>
    <property type="match status" value="1"/>
</dbReference>
<dbReference type="InterPro" id="IPR002653">
    <property type="entry name" value="Znf_A20"/>
</dbReference>
<dbReference type="PANTHER" id="PTHR10634">
    <property type="entry name" value="AN1-TYPE ZINC FINGER PROTEIN"/>
    <property type="match status" value="1"/>
</dbReference>
<dbReference type="EMBL" id="OX459952">
    <property type="protein sequence ID" value="CAI9157737.1"/>
    <property type="molecule type" value="Genomic_DNA"/>
</dbReference>
<evidence type="ECO:0000259" key="11">
    <source>
        <dbReference type="PROSITE" id="PS51039"/>
    </source>
</evidence>
<evidence type="ECO:0000313" key="13">
    <source>
        <dbReference type="Proteomes" id="UP001176941"/>
    </source>
</evidence>
<dbReference type="Gene3D" id="4.10.1110.10">
    <property type="entry name" value="AN1-like Zinc finger"/>
    <property type="match status" value="1"/>
</dbReference>
<evidence type="ECO:0000256" key="1">
    <source>
        <dbReference type="ARBA" id="ARBA00022553"/>
    </source>
</evidence>
<dbReference type="PROSITE" id="PS51036">
    <property type="entry name" value="ZF_A20"/>
    <property type="match status" value="1"/>
</dbReference>
<keyword evidence="13" id="KW-1185">Reference proteome</keyword>
<proteinExistence type="predicted"/>
<feature type="compositionally biased region" description="Low complexity" evidence="9">
    <location>
        <begin position="265"/>
        <end position="286"/>
    </location>
</feature>
<keyword evidence="3 8" id="KW-0863">Zinc-finger</keyword>
<evidence type="ECO:0000256" key="5">
    <source>
        <dbReference type="ARBA" id="ARBA00022990"/>
    </source>
</evidence>
<protein>
    <recommendedName>
        <fullName evidence="6">AN1-type zinc finger protein 6</fullName>
    </recommendedName>
    <alternativeName>
        <fullName evidence="7">Zinc finger A20 domain-containing protein 3</fullName>
    </alternativeName>
</protein>
<name>A0ABN8YB18_RANTA</name>
<feature type="compositionally biased region" description="Polar residues" evidence="9">
    <location>
        <begin position="88"/>
        <end position="98"/>
    </location>
</feature>
<keyword evidence="2" id="KW-0479">Metal-binding</keyword>
<gene>
    <name evidence="12" type="ORF">MRATA1EN1_LOCUS6699</name>
</gene>
<dbReference type="SUPFAM" id="SSF57716">
    <property type="entry name" value="Glucocorticoid receptor-like (DNA-binding domain)"/>
    <property type="match status" value="1"/>
</dbReference>
<feature type="region of interest" description="Disordered" evidence="9">
    <location>
        <begin position="216"/>
        <end position="315"/>
    </location>
</feature>
<keyword evidence="5" id="KW-0007">Acetylation</keyword>
<sequence length="383" mass="42125">MGHTHMLVALKSHVWRQAQSQHSRHRCRWEEAQAEEGQWRRRGRRSVSHSLRPASSYAPANRRLLRALTPPLPAGSGLRLRPGRRVTGRTTKQKSLINSGRRGRRRRGRSDLGFGGLTCPHSPAATGGGRQRVRRREPPPGAEVRRTPPDARRALEVPGFPLGPGAARRGVQQRNMAQETNHSQVPMLCSTGCGFYGNPRTNGMCSVCYKEHLQRQNSSNGRISPPAPSVTSLSESLPVQCTDGSVPEAQSALDSTASSMQPSPVSNQSLLSESVSSSQVDSTSVDKAIPETEDLQASVSETAQQASEEQSKSLEKPKQKKNRCFMCRKKVGLTGFECRCGNVYCGVHRYSDVHNCSYNYKADAAEKIRKENPVVVGEKIQKI</sequence>
<feature type="compositionally biased region" description="Polar residues" evidence="9">
    <location>
        <begin position="252"/>
        <end position="264"/>
    </location>
</feature>
<dbReference type="InterPro" id="IPR035896">
    <property type="entry name" value="AN1-like_Znf"/>
</dbReference>
<evidence type="ECO:0000256" key="7">
    <source>
        <dbReference type="ARBA" id="ARBA00042125"/>
    </source>
</evidence>
<organism evidence="12 13">
    <name type="scientific">Rangifer tarandus platyrhynchus</name>
    <name type="common">Svalbard reindeer</name>
    <dbReference type="NCBI Taxonomy" id="3082113"/>
    <lineage>
        <taxon>Eukaryota</taxon>
        <taxon>Metazoa</taxon>
        <taxon>Chordata</taxon>
        <taxon>Craniata</taxon>
        <taxon>Vertebrata</taxon>
        <taxon>Euteleostomi</taxon>
        <taxon>Mammalia</taxon>
        <taxon>Eutheria</taxon>
        <taxon>Laurasiatheria</taxon>
        <taxon>Artiodactyla</taxon>
        <taxon>Ruminantia</taxon>
        <taxon>Pecora</taxon>
        <taxon>Cervidae</taxon>
        <taxon>Odocoileinae</taxon>
        <taxon>Rangifer</taxon>
    </lineage>
</organism>
<feature type="domain" description="AN1-type" evidence="11">
    <location>
        <begin position="318"/>
        <end position="364"/>
    </location>
</feature>
<keyword evidence="4" id="KW-0862">Zinc</keyword>
<dbReference type="InterPro" id="IPR050652">
    <property type="entry name" value="AN1_A20_ZnFinger"/>
</dbReference>
<reference evidence="12" key="1">
    <citation type="submission" date="2023-04" db="EMBL/GenBank/DDBJ databases">
        <authorList>
            <consortium name="ELIXIR-Norway"/>
        </authorList>
    </citation>
    <scope>NUCLEOTIDE SEQUENCE [LARGE SCALE GENOMIC DNA]</scope>
</reference>
<dbReference type="PANTHER" id="PTHR10634:SF25">
    <property type="entry name" value="AN1-TYPE ZINC FINGER PROTEIN 6"/>
    <property type="match status" value="1"/>
</dbReference>
<dbReference type="PROSITE" id="PS51039">
    <property type="entry name" value="ZF_AN1"/>
    <property type="match status" value="1"/>
</dbReference>
<dbReference type="Proteomes" id="UP001176941">
    <property type="component" value="Chromosome 16"/>
</dbReference>
<evidence type="ECO:0000256" key="3">
    <source>
        <dbReference type="ARBA" id="ARBA00022771"/>
    </source>
</evidence>
<dbReference type="SUPFAM" id="SSF118310">
    <property type="entry name" value="AN1-like Zinc finger"/>
    <property type="match status" value="1"/>
</dbReference>
<feature type="domain" description="A20-type" evidence="10">
    <location>
        <begin position="183"/>
        <end position="217"/>
    </location>
</feature>
<feature type="region of interest" description="Disordered" evidence="9">
    <location>
        <begin position="68"/>
        <end position="180"/>
    </location>
</feature>
<feature type="compositionally biased region" description="Basic and acidic residues" evidence="9">
    <location>
        <begin position="143"/>
        <end position="155"/>
    </location>
</feature>
<keyword evidence="1" id="KW-0597">Phosphoprotein</keyword>
<evidence type="ECO:0000256" key="9">
    <source>
        <dbReference type="SAM" id="MobiDB-lite"/>
    </source>
</evidence>
<evidence type="ECO:0000256" key="8">
    <source>
        <dbReference type="PROSITE-ProRule" id="PRU00451"/>
    </source>
</evidence>
<dbReference type="Pfam" id="PF01428">
    <property type="entry name" value="zf-AN1"/>
    <property type="match status" value="1"/>
</dbReference>
<feature type="region of interest" description="Disordered" evidence="9">
    <location>
        <begin position="34"/>
        <end position="55"/>
    </location>
</feature>
<evidence type="ECO:0000259" key="10">
    <source>
        <dbReference type="PROSITE" id="PS51036"/>
    </source>
</evidence>
<dbReference type="SMART" id="SM00259">
    <property type="entry name" value="ZnF_A20"/>
    <property type="match status" value="1"/>
</dbReference>
<evidence type="ECO:0000256" key="6">
    <source>
        <dbReference type="ARBA" id="ARBA00041047"/>
    </source>
</evidence>
<dbReference type="Pfam" id="PF01754">
    <property type="entry name" value="zf-A20"/>
    <property type="match status" value="1"/>
</dbReference>
<dbReference type="InterPro" id="IPR000058">
    <property type="entry name" value="Znf_AN1"/>
</dbReference>
<evidence type="ECO:0000256" key="4">
    <source>
        <dbReference type="ARBA" id="ARBA00022833"/>
    </source>
</evidence>
<accession>A0ABN8YB18</accession>
<feature type="compositionally biased region" description="Polar residues" evidence="9">
    <location>
        <begin position="295"/>
        <end position="308"/>
    </location>
</feature>
<feature type="compositionally biased region" description="Polar residues" evidence="9">
    <location>
        <begin position="229"/>
        <end position="243"/>
    </location>
</feature>